<keyword evidence="1 6" id="KW-0645">Protease</keyword>
<name>A0A0P9CBF6_9BACL</name>
<protein>
    <submittedName>
        <fullName evidence="8">Oligoendopeptidase F</fullName>
    </submittedName>
</protein>
<dbReference type="InterPro" id="IPR045090">
    <property type="entry name" value="Pept_M3A_M3B"/>
</dbReference>
<dbReference type="InterPro" id="IPR011976">
    <property type="entry name" value="Pept_M3B_oligopep-rel"/>
</dbReference>
<keyword evidence="9" id="KW-1185">Reference proteome</keyword>
<keyword evidence="5 6" id="KW-0482">Metalloprotease</keyword>
<keyword evidence="3 6" id="KW-0378">Hydrolase</keyword>
<dbReference type="NCBIfam" id="TIGR02289">
    <property type="entry name" value="M3_not_pepF"/>
    <property type="match status" value="1"/>
</dbReference>
<dbReference type="CDD" id="cd09606">
    <property type="entry name" value="M3B_PepF"/>
    <property type="match status" value="1"/>
</dbReference>
<dbReference type="GO" id="GO:0046872">
    <property type="term" value="F:metal ion binding"/>
    <property type="evidence" value="ECO:0007669"/>
    <property type="project" value="UniProtKB-UniRule"/>
</dbReference>
<evidence type="ECO:0000256" key="3">
    <source>
        <dbReference type="ARBA" id="ARBA00022801"/>
    </source>
</evidence>
<keyword evidence="4 6" id="KW-0862">Zinc</keyword>
<evidence type="ECO:0000256" key="4">
    <source>
        <dbReference type="ARBA" id="ARBA00022833"/>
    </source>
</evidence>
<dbReference type="InterPro" id="IPR001567">
    <property type="entry name" value="Pept_M3A_M3B_dom"/>
</dbReference>
<comment type="caution">
    <text evidence="8">The sequence shown here is derived from an EMBL/GenBank/DDBJ whole genome shotgun (WGS) entry which is preliminary data.</text>
</comment>
<proteinExistence type="inferred from homology"/>
<accession>A0A0P9CBF6</accession>
<dbReference type="GO" id="GO:0006508">
    <property type="term" value="P:proteolysis"/>
    <property type="evidence" value="ECO:0007669"/>
    <property type="project" value="UniProtKB-KW"/>
</dbReference>
<gene>
    <name evidence="8" type="ORF">AN477_15515</name>
</gene>
<reference evidence="8 9" key="1">
    <citation type="submission" date="2015-09" db="EMBL/GenBank/DDBJ databases">
        <title>Draft genome sequence of Alicyclobacillus ferrooxydans DSM 22381.</title>
        <authorList>
            <person name="Hemp J."/>
        </authorList>
    </citation>
    <scope>NUCLEOTIDE SEQUENCE [LARGE SCALE GENOMIC DNA]</scope>
    <source>
        <strain evidence="8 9">TC-34</strain>
    </source>
</reference>
<dbReference type="GO" id="GO:0006518">
    <property type="term" value="P:peptide metabolic process"/>
    <property type="evidence" value="ECO:0007669"/>
    <property type="project" value="TreeGrafter"/>
</dbReference>
<evidence type="ECO:0000256" key="2">
    <source>
        <dbReference type="ARBA" id="ARBA00022723"/>
    </source>
</evidence>
<dbReference type="OrthoDB" id="9762795at2"/>
<dbReference type="PATRIC" id="fig|471514.4.peg.4781"/>
<feature type="domain" description="Peptidase M3A/M3B catalytic" evidence="7">
    <location>
        <begin position="309"/>
        <end position="539"/>
    </location>
</feature>
<dbReference type="Proteomes" id="UP000050482">
    <property type="component" value="Unassembled WGS sequence"/>
</dbReference>
<dbReference type="AlphaFoldDB" id="A0A0P9CBF6"/>
<dbReference type="PANTHER" id="PTHR11804:SF28">
    <property type="entry name" value="OLIGOENDOPEPTIDASE F"/>
    <property type="match status" value="1"/>
</dbReference>
<dbReference type="EMBL" id="LJCO01000069">
    <property type="protein sequence ID" value="KPV42759.1"/>
    <property type="molecule type" value="Genomic_DNA"/>
</dbReference>
<dbReference type="Gene3D" id="1.10.1370.30">
    <property type="match status" value="1"/>
</dbReference>
<dbReference type="RefSeq" id="WP_054970077.1">
    <property type="nucleotide sequence ID" value="NZ_LJCO01000069.1"/>
</dbReference>
<comment type="similarity">
    <text evidence="6">Belongs to the peptidase M3 family.</text>
</comment>
<evidence type="ECO:0000313" key="8">
    <source>
        <dbReference type="EMBL" id="KPV42759.1"/>
    </source>
</evidence>
<organism evidence="8 9">
    <name type="scientific">Alicyclobacillus ferrooxydans</name>
    <dbReference type="NCBI Taxonomy" id="471514"/>
    <lineage>
        <taxon>Bacteria</taxon>
        <taxon>Bacillati</taxon>
        <taxon>Bacillota</taxon>
        <taxon>Bacilli</taxon>
        <taxon>Bacillales</taxon>
        <taxon>Alicyclobacillaceae</taxon>
        <taxon>Alicyclobacillus</taxon>
    </lineage>
</organism>
<feature type="domain" description="Peptidase M3A/M3B catalytic" evidence="7">
    <location>
        <begin position="166"/>
        <end position="269"/>
    </location>
</feature>
<dbReference type="Pfam" id="PF01432">
    <property type="entry name" value="Peptidase_M3"/>
    <property type="match status" value="2"/>
</dbReference>
<dbReference type="STRING" id="471514.AN477_15515"/>
<evidence type="ECO:0000259" key="7">
    <source>
        <dbReference type="Pfam" id="PF01432"/>
    </source>
</evidence>
<sequence>MKFEEMKYDRPEIDQVEKQFTDLLTKFQAADSFEAQNKAMKEINDLRVEVETMATLASVRHSIDTNDAFYDAENDYFDENQPRMQALSTQFYRALVESPYRAELEQAWGKQLFRLAEMTLKTFDPVILTDLQKENKLSSDYDKLIASAKIDFEGEERNLAQMGPFLTSPDREMRERAFAARYAFFAEHQDELDNIYDGLVKTRTELARKLGYKTFTELGYTRMSRSDYNAEMVANFRKQVEEFIVPIASKLRERQKERIGVDRLRFYDEGFKFPSGNPKPHGDPNWIVEQGKRMYMELSPETDEFFTVMTENNLMDLVSKKGKNAGGYCTGLGKYKVPFIFSNFNGTFGDVTVLTHEAGHAFQGYSSRHFELPEYGFPTMESAEIHSMSMEFFTWPWMDLFFEEETEKFKFMHLADALLFIPYGVAVDEFQHFVYENPDVSPAERRAAWRRIEKKYLPHRDYEGNDYLESGAFWHQQGHIFGVPFYYIDYTLAQICAFQFWKKANEDREAAWADYLNLCKQGGSKSFLELVQIANLISPFESGCVESVIGDIEAWLDSVDDSKL</sequence>
<dbReference type="GO" id="GO:0004222">
    <property type="term" value="F:metalloendopeptidase activity"/>
    <property type="evidence" value="ECO:0007669"/>
    <property type="project" value="InterPro"/>
</dbReference>
<evidence type="ECO:0000256" key="1">
    <source>
        <dbReference type="ARBA" id="ARBA00022670"/>
    </source>
</evidence>
<dbReference type="SUPFAM" id="SSF55486">
    <property type="entry name" value="Metalloproteases ('zincins'), catalytic domain"/>
    <property type="match status" value="1"/>
</dbReference>
<keyword evidence="2 6" id="KW-0479">Metal-binding</keyword>
<evidence type="ECO:0000256" key="5">
    <source>
        <dbReference type="ARBA" id="ARBA00023049"/>
    </source>
</evidence>
<dbReference type="PANTHER" id="PTHR11804">
    <property type="entry name" value="PROTEASE M3 THIMET OLIGOPEPTIDASE-RELATED"/>
    <property type="match status" value="1"/>
</dbReference>
<evidence type="ECO:0000256" key="6">
    <source>
        <dbReference type="RuleBase" id="RU003435"/>
    </source>
</evidence>
<comment type="cofactor">
    <cofactor evidence="6">
        <name>Zn(2+)</name>
        <dbReference type="ChEBI" id="CHEBI:29105"/>
    </cofactor>
    <text evidence="6">Binds 1 zinc ion.</text>
</comment>
<evidence type="ECO:0000313" key="9">
    <source>
        <dbReference type="Proteomes" id="UP000050482"/>
    </source>
</evidence>